<evidence type="ECO:0000259" key="1">
    <source>
        <dbReference type="SMART" id="SM01008"/>
    </source>
</evidence>
<reference evidence="3" key="1">
    <citation type="journal article" date="2019" name="Int. J. Syst. Evol. Microbiol.">
        <title>The Global Catalogue of Microorganisms (GCM) 10K type strain sequencing project: providing services to taxonomists for standard genome sequencing and annotation.</title>
        <authorList>
            <consortium name="The Broad Institute Genomics Platform"/>
            <consortium name="The Broad Institute Genome Sequencing Center for Infectious Disease"/>
            <person name="Wu L."/>
            <person name="Ma J."/>
        </authorList>
    </citation>
    <scope>NUCLEOTIDE SEQUENCE [LARGE SCALE GENOMIC DNA]</scope>
    <source>
        <strain evidence="3">CGMCC 1.15304</strain>
    </source>
</reference>
<name>A0ABV8UBY3_9PROT</name>
<dbReference type="InterPro" id="IPR012368">
    <property type="entry name" value="OxRdtase_Mopterin-bd_su_IorB"/>
</dbReference>
<dbReference type="InterPro" id="IPR000674">
    <property type="entry name" value="Ald_Oxase/Xan_DH_a/b"/>
</dbReference>
<comment type="caution">
    <text evidence="2">The sequence shown here is derived from an EMBL/GenBank/DDBJ whole genome shotgun (WGS) entry which is preliminary data.</text>
</comment>
<gene>
    <name evidence="2" type="ORF">ACFO5Q_09765</name>
</gene>
<sequence>MNFMVENISRRGALKTLGVATGLVVAAPIIAKGVRAEAMGTAGQLENSAYLTIALDGTVHIFIHRVEMGQGSRTGLPQIIADELEADWSRIVFEPAYGDKKFGDQNTDGSTSIRKFYEAFRAAGAGARQMLEQAAAAHWGVSPADVEAKNHRIHNKVTGASEDFSAFVDAASKLEAPSADALKLKSNPDWNLIGKPVRNIYMKDFVTGSSVFGQDVRREGMLYAVAARPPVVGGKVTAYNKEAAMAVSGVVDVVELPALTLPASFKPLGGVAVLATNTWAAMKGREALEAQFEGGENASYDTTEYEKTLWESIDGDGITHVDRGNAPAAIEAADKVLSADYFVAHQHHMTMEPPAATAEWQGDDLKMWVCCQDPQSVQQTVAAFVGKKPEEIYVEATLLGGAFGRKSKPDFAAEAAILAKHAMKPVKMVWTREDDVHHGYYHTISAQRVTAGMDGSGTVTAWNHKAAYPSIGGTFNPAADGPGSFELGLGLLDLPFDVENLRVDAGSAKAHARIGWLRSVTNIQQAFAIGSFVDELANEAGKNTVDMWMEMIGSDRKLNPTQDMPNLLKGEQRSSYSNYGESLERHPVDTARLKAVLKKAADMSGYGKKMPKGRGMGISVHRSFVSYVACALEVEVSDAGELKVHNAWMAIDCGVAVNPDRVKAQMEGAVVFALSHALHGEITFENGAVVQSNFDGYPVCRIDEAPHVETAIIQSHAAPGGVGEPGVPPVAAALANAIFQASGKRIRRLPIKYQLMD</sequence>
<dbReference type="SUPFAM" id="SSF56003">
    <property type="entry name" value="Molybdenum cofactor-binding domain"/>
    <property type="match status" value="2"/>
</dbReference>
<dbReference type="Pfam" id="PF02738">
    <property type="entry name" value="MoCoBD_1"/>
    <property type="match status" value="1"/>
</dbReference>
<dbReference type="Pfam" id="PF20256">
    <property type="entry name" value="MoCoBD_2"/>
    <property type="match status" value="2"/>
</dbReference>
<dbReference type="EMBL" id="JBHSCR010000006">
    <property type="protein sequence ID" value="MFC4348130.1"/>
    <property type="molecule type" value="Genomic_DNA"/>
</dbReference>
<dbReference type="RefSeq" id="WP_068149973.1">
    <property type="nucleotide sequence ID" value="NZ_JBHSCR010000006.1"/>
</dbReference>
<dbReference type="InterPro" id="IPR008274">
    <property type="entry name" value="AldOxase/xan_DH_MoCoBD1"/>
</dbReference>
<dbReference type="PIRSF" id="PIRSF036389">
    <property type="entry name" value="IOR_B"/>
    <property type="match status" value="1"/>
</dbReference>
<organism evidence="2 3">
    <name type="scientific">Kordiimonas lipolytica</name>
    <dbReference type="NCBI Taxonomy" id="1662421"/>
    <lineage>
        <taxon>Bacteria</taxon>
        <taxon>Pseudomonadati</taxon>
        <taxon>Pseudomonadota</taxon>
        <taxon>Alphaproteobacteria</taxon>
        <taxon>Kordiimonadales</taxon>
        <taxon>Kordiimonadaceae</taxon>
        <taxon>Kordiimonas</taxon>
    </lineage>
</organism>
<dbReference type="SMART" id="SM01008">
    <property type="entry name" value="Ald_Xan_dh_C"/>
    <property type="match status" value="1"/>
</dbReference>
<evidence type="ECO:0000313" key="2">
    <source>
        <dbReference type="EMBL" id="MFC4348130.1"/>
    </source>
</evidence>
<keyword evidence="3" id="KW-1185">Reference proteome</keyword>
<dbReference type="InterPro" id="IPR046867">
    <property type="entry name" value="AldOxase/xan_DH_MoCoBD2"/>
</dbReference>
<accession>A0ABV8UBY3</accession>
<dbReference type="InterPro" id="IPR052516">
    <property type="entry name" value="N-heterocyclic_Hydroxylase"/>
</dbReference>
<dbReference type="PANTHER" id="PTHR47495">
    <property type="entry name" value="ALDEHYDE DEHYDROGENASE"/>
    <property type="match status" value="1"/>
</dbReference>
<feature type="domain" description="Aldehyde oxidase/xanthine dehydrogenase a/b hammerhead" evidence="1">
    <location>
        <begin position="207"/>
        <end position="296"/>
    </location>
</feature>
<evidence type="ECO:0000313" key="3">
    <source>
        <dbReference type="Proteomes" id="UP001595776"/>
    </source>
</evidence>
<dbReference type="PANTHER" id="PTHR47495:SF3">
    <property type="entry name" value="BLR6219 PROTEIN"/>
    <property type="match status" value="1"/>
</dbReference>
<proteinExistence type="predicted"/>
<dbReference type="InterPro" id="IPR006311">
    <property type="entry name" value="TAT_signal"/>
</dbReference>
<dbReference type="InterPro" id="IPR037165">
    <property type="entry name" value="AldOxase/xan_DH_Mopterin-bd_sf"/>
</dbReference>
<protein>
    <submittedName>
        <fullName evidence="2">Molybdopterin cofactor-binding domain-containing protein</fullName>
    </submittedName>
</protein>
<dbReference type="PROSITE" id="PS51318">
    <property type="entry name" value="TAT"/>
    <property type="match status" value="1"/>
</dbReference>
<dbReference type="Gene3D" id="3.30.365.10">
    <property type="entry name" value="Aldehyde oxidase/xanthine dehydrogenase, molybdopterin binding domain"/>
    <property type="match status" value="4"/>
</dbReference>
<dbReference type="Proteomes" id="UP001595776">
    <property type="component" value="Unassembled WGS sequence"/>
</dbReference>
<dbReference type="Gene3D" id="3.90.1170.50">
    <property type="entry name" value="Aldehyde oxidase/xanthine dehydrogenase, a/b hammerhead"/>
    <property type="match status" value="1"/>
</dbReference>